<dbReference type="SUPFAM" id="SSF53254">
    <property type="entry name" value="Phosphoglycerate mutase-like"/>
    <property type="match status" value="1"/>
</dbReference>
<dbReference type="OMA" id="NYPNMET"/>
<protein>
    <submittedName>
        <fullName evidence="9">LAFE_0E06392g1_1</fullName>
    </submittedName>
</protein>
<dbReference type="STRING" id="4955.A0A1G4MDH0"/>
<dbReference type="PANTHER" id="PTHR46517">
    <property type="entry name" value="FRUCTOSE-2,6-BISPHOSPHATASE TIGAR"/>
    <property type="match status" value="1"/>
</dbReference>
<dbReference type="AlphaFoldDB" id="A0A1G4MDH0"/>
<dbReference type="InterPro" id="IPR013078">
    <property type="entry name" value="His_Pase_superF_clade-1"/>
</dbReference>
<reference evidence="10" key="1">
    <citation type="submission" date="2016-03" db="EMBL/GenBank/DDBJ databases">
        <authorList>
            <person name="Devillers H."/>
        </authorList>
    </citation>
    <scope>NUCLEOTIDE SEQUENCE [LARGE SCALE GENOMIC DNA]</scope>
</reference>
<evidence type="ECO:0000256" key="7">
    <source>
        <dbReference type="PIRSR" id="PIRSR613078-1"/>
    </source>
</evidence>
<keyword evidence="10" id="KW-1185">Reference proteome</keyword>
<feature type="binding site" evidence="8">
    <location>
        <position position="76"/>
    </location>
    <ligand>
        <name>substrate</name>
    </ligand>
</feature>
<dbReference type="InterPro" id="IPR029033">
    <property type="entry name" value="His_PPase_superfam"/>
</dbReference>
<keyword evidence="4" id="KW-0963">Cytoplasm</keyword>
<evidence type="ECO:0000313" key="9">
    <source>
        <dbReference type="EMBL" id="SCW01748.1"/>
    </source>
</evidence>
<comment type="subcellular location">
    <subcellularLocation>
        <location evidence="2">Cytoplasm</location>
    </subcellularLocation>
    <subcellularLocation>
        <location evidence="1">Nucleus</location>
    </subcellularLocation>
</comment>
<name>A0A1G4MDH0_LACFM</name>
<dbReference type="EMBL" id="LT598488">
    <property type="protein sequence ID" value="SCW01748.1"/>
    <property type="molecule type" value="Genomic_DNA"/>
</dbReference>
<feature type="active site" description="Proton donor/acceptor" evidence="7">
    <location>
        <position position="102"/>
    </location>
</feature>
<comment type="similarity">
    <text evidence="3">Belongs to the phosphoglycerate mutase family. BPG-dependent PGAM subfamily.</text>
</comment>
<evidence type="ECO:0000256" key="3">
    <source>
        <dbReference type="ARBA" id="ARBA00006717"/>
    </source>
</evidence>
<dbReference type="GO" id="GO:0045820">
    <property type="term" value="P:negative regulation of glycolytic process"/>
    <property type="evidence" value="ECO:0007669"/>
    <property type="project" value="TreeGrafter"/>
</dbReference>
<dbReference type="InterPro" id="IPR051695">
    <property type="entry name" value="Phosphoglycerate_Mutase"/>
</dbReference>
<dbReference type="GO" id="GO:0005829">
    <property type="term" value="C:cytosol"/>
    <property type="evidence" value="ECO:0007669"/>
    <property type="project" value="TreeGrafter"/>
</dbReference>
<dbReference type="GO" id="GO:0004331">
    <property type="term" value="F:fructose-2,6-bisphosphate 2-phosphatase activity"/>
    <property type="evidence" value="ECO:0007669"/>
    <property type="project" value="TreeGrafter"/>
</dbReference>
<keyword evidence="5" id="KW-0378">Hydrolase</keyword>
<dbReference type="Pfam" id="PF00300">
    <property type="entry name" value="His_Phos_1"/>
    <property type="match status" value="1"/>
</dbReference>
<dbReference type="Proteomes" id="UP000190831">
    <property type="component" value="Chromosome E"/>
</dbReference>
<feature type="binding site" evidence="8">
    <location>
        <begin position="23"/>
        <end position="30"/>
    </location>
    <ligand>
        <name>substrate</name>
    </ligand>
</feature>
<dbReference type="PROSITE" id="PS00175">
    <property type="entry name" value="PG_MUTASE"/>
    <property type="match status" value="1"/>
</dbReference>
<evidence type="ECO:0000256" key="1">
    <source>
        <dbReference type="ARBA" id="ARBA00004123"/>
    </source>
</evidence>
<organism evidence="9 10">
    <name type="scientific">Lachancea fermentati</name>
    <name type="common">Zygosaccharomyces fermentati</name>
    <dbReference type="NCBI Taxonomy" id="4955"/>
    <lineage>
        <taxon>Eukaryota</taxon>
        <taxon>Fungi</taxon>
        <taxon>Dikarya</taxon>
        <taxon>Ascomycota</taxon>
        <taxon>Saccharomycotina</taxon>
        <taxon>Saccharomycetes</taxon>
        <taxon>Saccharomycetales</taxon>
        <taxon>Saccharomycetaceae</taxon>
        <taxon>Lachancea</taxon>
    </lineage>
</organism>
<evidence type="ECO:0000256" key="5">
    <source>
        <dbReference type="ARBA" id="ARBA00022801"/>
    </source>
</evidence>
<dbReference type="GO" id="GO:0005634">
    <property type="term" value="C:nucleus"/>
    <property type="evidence" value="ECO:0007669"/>
    <property type="project" value="UniProtKB-SubCell"/>
</dbReference>
<dbReference type="Gene3D" id="3.40.50.1240">
    <property type="entry name" value="Phosphoglycerate mutase-like"/>
    <property type="match status" value="1"/>
</dbReference>
<dbReference type="GO" id="GO:0043456">
    <property type="term" value="P:regulation of pentose-phosphate shunt"/>
    <property type="evidence" value="ECO:0007669"/>
    <property type="project" value="TreeGrafter"/>
</dbReference>
<evidence type="ECO:0000256" key="4">
    <source>
        <dbReference type="ARBA" id="ARBA00022490"/>
    </source>
</evidence>
<dbReference type="CDD" id="cd07067">
    <property type="entry name" value="HP_PGM_like"/>
    <property type="match status" value="1"/>
</dbReference>
<dbReference type="SMART" id="SM00855">
    <property type="entry name" value="PGAM"/>
    <property type="match status" value="1"/>
</dbReference>
<dbReference type="FunFam" id="3.40.50.1240:FF:000051">
    <property type="entry name" value="Phosphoglycerate mutase"/>
    <property type="match status" value="1"/>
</dbReference>
<dbReference type="InterPro" id="IPR001345">
    <property type="entry name" value="PG/BPGM_mutase_AS"/>
</dbReference>
<keyword evidence="6" id="KW-0539">Nucleus</keyword>
<evidence type="ECO:0000256" key="8">
    <source>
        <dbReference type="PIRSR" id="PIRSR613078-2"/>
    </source>
</evidence>
<accession>A0A1G4MDH0</accession>
<evidence type="ECO:0000256" key="2">
    <source>
        <dbReference type="ARBA" id="ARBA00004496"/>
    </source>
</evidence>
<evidence type="ECO:0000256" key="6">
    <source>
        <dbReference type="ARBA" id="ARBA00023242"/>
    </source>
</evidence>
<proteinExistence type="inferred from homology"/>
<gene>
    <name evidence="9" type="ORF">LAFE_0E06392G</name>
</gene>
<feature type="active site" description="Tele-phosphohistidine intermediate" evidence="7">
    <location>
        <position position="24"/>
    </location>
</feature>
<evidence type="ECO:0000313" key="10">
    <source>
        <dbReference type="Proteomes" id="UP000190831"/>
    </source>
</evidence>
<dbReference type="PANTHER" id="PTHR46517:SF1">
    <property type="entry name" value="FRUCTOSE-2,6-BISPHOSPHATASE TIGAR"/>
    <property type="match status" value="1"/>
</dbReference>
<sequence length="228" mass="25957">MTKDIPNYSTNSDPGVLRIFVIRHGQTAENSKKILQGHLDTDLNDVGIDQAQKLGKYLREDRDIVFDKVYTSDLKRCQQTLAEILKSYSSKPEIDVDAGLRERSMGVIQGMYLKDAEEYAAKHGKTSFREFGEKADAFEERFTGTVAKIVEKSSDMKNIALISHGGSIRQLLKWLEYTDLDITKIIVYNTSVTVIDFIKDEKEYQVQRVGNTQHLGEGEFIVSDLRLR</sequence>
<dbReference type="OrthoDB" id="354304at2759"/>